<dbReference type="Gramene" id="KGN51758">
    <property type="protein sequence ID" value="KGN51758"/>
    <property type="gene ID" value="Csa_5G598660"/>
</dbReference>
<dbReference type="EMBL" id="CM002926">
    <property type="protein sequence ID" value="KGN51758.1"/>
    <property type="molecule type" value="Genomic_DNA"/>
</dbReference>
<reference evidence="2 3" key="4">
    <citation type="journal article" date="2011" name="BMC Genomics">
        <title>RNA-Seq improves annotation of protein-coding genes in the cucumber genome.</title>
        <authorList>
            <person name="Li Z."/>
            <person name="Zhang Z."/>
            <person name="Yan P."/>
            <person name="Huang S."/>
            <person name="Fei Z."/>
            <person name="Lin K."/>
        </authorList>
    </citation>
    <scope>NUCLEOTIDE SEQUENCE [LARGE SCALE GENOMIC DNA]</scope>
    <source>
        <strain evidence="3">cv. 9930</strain>
    </source>
</reference>
<organism evidence="2 3">
    <name type="scientific">Cucumis sativus</name>
    <name type="common">Cucumber</name>
    <dbReference type="NCBI Taxonomy" id="3659"/>
    <lineage>
        <taxon>Eukaryota</taxon>
        <taxon>Viridiplantae</taxon>
        <taxon>Streptophyta</taxon>
        <taxon>Embryophyta</taxon>
        <taxon>Tracheophyta</taxon>
        <taxon>Spermatophyta</taxon>
        <taxon>Magnoliopsida</taxon>
        <taxon>eudicotyledons</taxon>
        <taxon>Gunneridae</taxon>
        <taxon>Pentapetalae</taxon>
        <taxon>rosids</taxon>
        <taxon>fabids</taxon>
        <taxon>Cucurbitales</taxon>
        <taxon>Cucurbitaceae</taxon>
        <taxon>Benincaseae</taxon>
        <taxon>Cucumis</taxon>
    </lineage>
</organism>
<name>A0A0A0KQ53_CUCSA</name>
<keyword evidence="1" id="KW-0732">Signal</keyword>
<evidence type="ECO:0000256" key="1">
    <source>
        <dbReference type="SAM" id="SignalP"/>
    </source>
</evidence>
<sequence>MILVTCVALFPSVYTIVDLKGKPQELPPSVCAFTSEFLYRKGENDERSSSFIAYKKALQWFRTIPWEWVWTSMDMMCCFLVSLVPNFQWD</sequence>
<reference evidence="2 3" key="1">
    <citation type="journal article" date="2009" name="Nat. Genet.">
        <title>The genome of the cucumber, Cucumis sativus L.</title>
        <authorList>
            <person name="Huang S."/>
            <person name="Li R."/>
            <person name="Zhang Z."/>
            <person name="Li L."/>
            <person name="Gu X."/>
            <person name="Fan W."/>
            <person name="Lucas W.J."/>
            <person name="Wang X."/>
            <person name="Xie B."/>
            <person name="Ni P."/>
            <person name="Ren Y."/>
            <person name="Zhu H."/>
            <person name="Li J."/>
            <person name="Lin K."/>
            <person name="Jin W."/>
            <person name="Fei Z."/>
            <person name="Li G."/>
            <person name="Staub J."/>
            <person name="Kilian A."/>
            <person name="van der Vossen E.A."/>
            <person name="Wu Y."/>
            <person name="Guo J."/>
            <person name="He J."/>
            <person name="Jia Z."/>
            <person name="Ren Y."/>
            <person name="Tian G."/>
            <person name="Lu Y."/>
            <person name="Ruan J."/>
            <person name="Qian W."/>
            <person name="Wang M."/>
            <person name="Huang Q."/>
            <person name="Li B."/>
            <person name="Xuan Z."/>
            <person name="Cao J."/>
            <person name="Asan"/>
            <person name="Wu Z."/>
            <person name="Zhang J."/>
            <person name="Cai Q."/>
            <person name="Bai Y."/>
            <person name="Zhao B."/>
            <person name="Han Y."/>
            <person name="Li Y."/>
            <person name="Li X."/>
            <person name="Wang S."/>
            <person name="Shi Q."/>
            <person name="Liu S."/>
            <person name="Cho W.K."/>
            <person name="Kim J.Y."/>
            <person name="Xu Y."/>
            <person name="Heller-Uszynska K."/>
            <person name="Miao H."/>
            <person name="Cheng Z."/>
            <person name="Zhang S."/>
            <person name="Wu J."/>
            <person name="Yang Y."/>
            <person name="Kang H."/>
            <person name="Li M."/>
            <person name="Liang H."/>
            <person name="Ren X."/>
            <person name="Shi Z."/>
            <person name="Wen M."/>
            <person name="Jian M."/>
            <person name="Yang H."/>
            <person name="Zhang G."/>
            <person name="Yang Z."/>
            <person name="Chen R."/>
            <person name="Liu S."/>
            <person name="Li J."/>
            <person name="Ma L."/>
            <person name="Liu H."/>
            <person name="Zhou Y."/>
            <person name="Zhao J."/>
            <person name="Fang X."/>
            <person name="Li G."/>
            <person name="Fang L."/>
            <person name="Li Y."/>
            <person name="Liu D."/>
            <person name="Zheng H."/>
            <person name="Zhang Y."/>
            <person name="Qin N."/>
            <person name="Li Z."/>
            <person name="Yang G."/>
            <person name="Yang S."/>
            <person name="Bolund L."/>
            <person name="Kristiansen K."/>
            <person name="Zheng H."/>
            <person name="Li S."/>
            <person name="Zhang X."/>
            <person name="Yang H."/>
            <person name="Wang J."/>
            <person name="Sun R."/>
            <person name="Zhang B."/>
            <person name="Jiang S."/>
            <person name="Wang J."/>
            <person name="Du Y."/>
            <person name="Li S."/>
        </authorList>
    </citation>
    <scope>NUCLEOTIDE SEQUENCE [LARGE SCALE GENOMIC DNA]</scope>
    <source>
        <strain evidence="3">cv. 9930</strain>
    </source>
</reference>
<gene>
    <name evidence="2" type="ORF">Csa_5G598660</name>
</gene>
<reference evidence="2 3" key="3">
    <citation type="journal article" date="2010" name="BMC Genomics">
        <title>Transcriptome sequencing and comparative analysis of cucumber flowers with different sex types.</title>
        <authorList>
            <person name="Guo S."/>
            <person name="Zheng Y."/>
            <person name="Joung J.G."/>
            <person name="Liu S."/>
            <person name="Zhang Z."/>
            <person name="Crasta O.R."/>
            <person name="Sobral B.W."/>
            <person name="Xu Y."/>
            <person name="Huang S."/>
            <person name="Fei Z."/>
        </authorList>
    </citation>
    <scope>NUCLEOTIDE SEQUENCE [LARGE SCALE GENOMIC DNA]</scope>
    <source>
        <strain evidence="3">cv. 9930</strain>
    </source>
</reference>
<evidence type="ECO:0000313" key="3">
    <source>
        <dbReference type="Proteomes" id="UP000029981"/>
    </source>
</evidence>
<keyword evidence="3" id="KW-1185">Reference proteome</keyword>
<feature type="chain" id="PRO_5013334412" evidence="1">
    <location>
        <begin position="16"/>
        <end position="90"/>
    </location>
</feature>
<proteinExistence type="predicted"/>
<accession>A0A0A0KQ53</accession>
<dbReference type="AlphaFoldDB" id="A0A0A0KQ53"/>
<dbReference type="Proteomes" id="UP000029981">
    <property type="component" value="Chromosome 5"/>
</dbReference>
<evidence type="ECO:0000313" key="2">
    <source>
        <dbReference type="EMBL" id="KGN51758.1"/>
    </source>
</evidence>
<feature type="signal peptide" evidence="1">
    <location>
        <begin position="1"/>
        <end position="15"/>
    </location>
</feature>
<reference evidence="2 3" key="2">
    <citation type="journal article" date="2009" name="PLoS ONE">
        <title>An integrated genetic and cytogenetic map of the cucumber genome.</title>
        <authorList>
            <person name="Ren Y."/>
            <person name="Zhang Z."/>
            <person name="Liu J."/>
            <person name="Staub J.E."/>
            <person name="Han Y."/>
            <person name="Cheng Z."/>
            <person name="Li X."/>
            <person name="Lu J."/>
            <person name="Miao H."/>
            <person name="Kang H."/>
            <person name="Xie B."/>
            <person name="Gu X."/>
            <person name="Wang X."/>
            <person name="Du Y."/>
            <person name="Jin W."/>
            <person name="Huang S."/>
        </authorList>
    </citation>
    <scope>NUCLEOTIDE SEQUENCE [LARGE SCALE GENOMIC DNA]</scope>
    <source>
        <strain evidence="3">cv. 9930</strain>
    </source>
</reference>
<protein>
    <submittedName>
        <fullName evidence="2">Uncharacterized protein</fullName>
    </submittedName>
</protein>